<feature type="domain" description="ZSWIM1/3 RNaseH-like" evidence="1">
    <location>
        <begin position="198"/>
        <end position="316"/>
    </location>
</feature>
<dbReference type="Proteomes" id="UP001652625">
    <property type="component" value="Chromosome 13"/>
</dbReference>
<accession>A0ABM4DCS7</accession>
<name>A0ABM4DCS7_HYDVU</name>
<dbReference type="PANTHER" id="PTHR31569:SF4">
    <property type="entry name" value="SWIM-TYPE DOMAIN-CONTAINING PROTEIN"/>
    <property type="match status" value="1"/>
</dbReference>
<evidence type="ECO:0000259" key="1">
    <source>
        <dbReference type="Pfam" id="PF21056"/>
    </source>
</evidence>
<dbReference type="InterPro" id="IPR048324">
    <property type="entry name" value="ZSWIM1-3_RNaseH-like"/>
</dbReference>
<reference evidence="3" key="1">
    <citation type="submission" date="2025-08" db="UniProtKB">
        <authorList>
            <consortium name="RefSeq"/>
        </authorList>
    </citation>
    <scope>IDENTIFICATION</scope>
</reference>
<sequence>MEDIFIKNYKDFDEAEKSVYEYCRLNFHPVKIDSKEKVEHYNKKVKEGSQICCIPLDAMYGCRWICKHYGEVMPSVLKRGRGLRDNSVLVSGCKMAIYVAYKKDIRSYFIKKKNSVHNHPHGPEQFFMYSSERQPKGVLEQQTMLLLSHGANPTLVTDNLNRHGLKTRPRDIYNIKQRMKLKGPALDEIIKVLELPNVISHIDADLDRKVECISWTTTEQIKLLKKYPECIMLDGTYKLNNFSMPLYTMAVVDQTGMGRPVVQSLVYPEDQSHLQLLMTHAKEWVGIETFHKSIFMVDKAQAEISGLQSVFPGNKIFLCRFHGAKAFIYQIKKGRFTTDNQELLFKV</sequence>
<dbReference type="GeneID" id="136090017"/>
<dbReference type="RefSeq" id="XP_065672193.1">
    <property type="nucleotide sequence ID" value="XM_065816121.1"/>
</dbReference>
<evidence type="ECO:0000313" key="3">
    <source>
        <dbReference type="RefSeq" id="XP_065672193.1"/>
    </source>
</evidence>
<dbReference type="PANTHER" id="PTHR31569">
    <property type="entry name" value="SWIM-TYPE DOMAIN-CONTAINING PROTEIN"/>
    <property type="match status" value="1"/>
</dbReference>
<dbReference type="InterPro" id="IPR052579">
    <property type="entry name" value="Zinc_finger_SWIM"/>
</dbReference>
<keyword evidence="2" id="KW-1185">Reference proteome</keyword>
<dbReference type="Pfam" id="PF21056">
    <property type="entry name" value="ZSWIM1-3_RNaseH-like"/>
    <property type="match status" value="1"/>
</dbReference>
<organism evidence="2 3">
    <name type="scientific">Hydra vulgaris</name>
    <name type="common">Hydra</name>
    <name type="synonym">Hydra attenuata</name>
    <dbReference type="NCBI Taxonomy" id="6087"/>
    <lineage>
        <taxon>Eukaryota</taxon>
        <taxon>Metazoa</taxon>
        <taxon>Cnidaria</taxon>
        <taxon>Hydrozoa</taxon>
        <taxon>Hydroidolina</taxon>
        <taxon>Anthoathecata</taxon>
        <taxon>Aplanulata</taxon>
        <taxon>Hydridae</taxon>
        <taxon>Hydra</taxon>
    </lineage>
</organism>
<gene>
    <name evidence="3" type="primary">LOC136090017</name>
</gene>
<evidence type="ECO:0000313" key="2">
    <source>
        <dbReference type="Proteomes" id="UP001652625"/>
    </source>
</evidence>
<proteinExistence type="predicted"/>
<protein>
    <submittedName>
        <fullName evidence="3">Uncharacterized protein LOC136090017</fullName>
    </submittedName>
</protein>